<protein>
    <submittedName>
        <fullName evidence="3">Uncharacterized protein</fullName>
    </submittedName>
</protein>
<proteinExistence type="predicted"/>
<dbReference type="AlphaFoldDB" id="A0A9P4S753"/>
<dbReference type="Proteomes" id="UP000799429">
    <property type="component" value="Unassembled WGS sequence"/>
</dbReference>
<feature type="compositionally biased region" description="Polar residues" evidence="1">
    <location>
        <begin position="51"/>
        <end position="62"/>
    </location>
</feature>
<sequence>MGRRNLKYINNAQHRISVSSQLPNVLASANKSPSSLLLSSSLTSTKPNTKKAGSTNNPLKPNNHTIMDHDDQRLALAAIILTVTFILLIYLSINSYIQTLSSIICIGPLDCLAEYILYTWKTLLSWIGFPFDVLSIFFNIVIILIFVLCGFFTLALFSVIGYILALQLAKLKTHLFRWTWVRLRGMGRALVRVANRKMLRRAALRVFWAPADFMVYMRRRNRNEEEEEVHKQWSEGDDSFNYELMWVRDENGELFQRRRFARAPVVQDVRSNWYEPY</sequence>
<organism evidence="3 4">
    <name type="scientific">Patellaria atrata CBS 101060</name>
    <dbReference type="NCBI Taxonomy" id="1346257"/>
    <lineage>
        <taxon>Eukaryota</taxon>
        <taxon>Fungi</taxon>
        <taxon>Dikarya</taxon>
        <taxon>Ascomycota</taxon>
        <taxon>Pezizomycotina</taxon>
        <taxon>Dothideomycetes</taxon>
        <taxon>Dothideomycetes incertae sedis</taxon>
        <taxon>Patellariales</taxon>
        <taxon>Patellariaceae</taxon>
        <taxon>Patellaria</taxon>
    </lineage>
</organism>
<feature type="transmembrane region" description="Helical" evidence="2">
    <location>
        <begin position="74"/>
        <end position="93"/>
    </location>
</feature>
<keyword evidence="4" id="KW-1185">Reference proteome</keyword>
<feature type="non-terminal residue" evidence="3">
    <location>
        <position position="277"/>
    </location>
</feature>
<dbReference type="EMBL" id="MU006101">
    <property type="protein sequence ID" value="KAF2837006.1"/>
    <property type="molecule type" value="Genomic_DNA"/>
</dbReference>
<name>A0A9P4S753_9PEZI</name>
<keyword evidence="2" id="KW-1133">Transmembrane helix</keyword>
<evidence type="ECO:0000256" key="2">
    <source>
        <dbReference type="SAM" id="Phobius"/>
    </source>
</evidence>
<evidence type="ECO:0000313" key="4">
    <source>
        <dbReference type="Proteomes" id="UP000799429"/>
    </source>
</evidence>
<feature type="transmembrane region" description="Helical" evidence="2">
    <location>
        <begin position="136"/>
        <end position="165"/>
    </location>
</feature>
<keyword evidence="2" id="KW-0812">Transmembrane</keyword>
<keyword evidence="2" id="KW-0472">Membrane</keyword>
<comment type="caution">
    <text evidence="3">The sequence shown here is derived from an EMBL/GenBank/DDBJ whole genome shotgun (WGS) entry which is preliminary data.</text>
</comment>
<reference evidence="3" key="1">
    <citation type="journal article" date="2020" name="Stud. Mycol.">
        <title>101 Dothideomycetes genomes: a test case for predicting lifestyles and emergence of pathogens.</title>
        <authorList>
            <person name="Haridas S."/>
            <person name="Albert R."/>
            <person name="Binder M."/>
            <person name="Bloem J."/>
            <person name="Labutti K."/>
            <person name="Salamov A."/>
            <person name="Andreopoulos B."/>
            <person name="Baker S."/>
            <person name="Barry K."/>
            <person name="Bills G."/>
            <person name="Bluhm B."/>
            <person name="Cannon C."/>
            <person name="Castanera R."/>
            <person name="Culley D."/>
            <person name="Daum C."/>
            <person name="Ezra D."/>
            <person name="Gonzalez J."/>
            <person name="Henrissat B."/>
            <person name="Kuo A."/>
            <person name="Liang C."/>
            <person name="Lipzen A."/>
            <person name="Lutzoni F."/>
            <person name="Magnuson J."/>
            <person name="Mondo S."/>
            <person name="Nolan M."/>
            <person name="Ohm R."/>
            <person name="Pangilinan J."/>
            <person name="Park H.-J."/>
            <person name="Ramirez L."/>
            <person name="Alfaro M."/>
            <person name="Sun H."/>
            <person name="Tritt A."/>
            <person name="Yoshinaga Y."/>
            <person name="Zwiers L.-H."/>
            <person name="Turgeon B."/>
            <person name="Goodwin S."/>
            <person name="Spatafora J."/>
            <person name="Crous P."/>
            <person name="Grigoriev I."/>
        </authorList>
    </citation>
    <scope>NUCLEOTIDE SEQUENCE</scope>
    <source>
        <strain evidence="3">CBS 101060</strain>
    </source>
</reference>
<feature type="region of interest" description="Disordered" evidence="1">
    <location>
        <begin position="41"/>
        <end position="62"/>
    </location>
</feature>
<gene>
    <name evidence="3" type="ORF">M501DRAFT_996153</name>
</gene>
<evidence type="ECO:0000256" key="1">
    <source>
        <dbReference type="SAM" id="MobiDB-lite"/>
    </source>
</evidence>
<evidence type="ECO:0000313" key="3">
    <source>
        <dbReference type="EMBL" id="KAF2837006.1"/>
    </source>
</evidence>
<accession>A0A9P4S753</accession>